<keyword evidence="3" id="KW-1185">Reference proteome</keyword>
<sequence>MRAAIEEVFMAFLFRAAALCAAVMGLAACASLPRERGDSETRDLIASRRPLPPNWSPLSLEPRPPIPTEALEVEQAVQLAFFYNPQIREQFARLGIGRADLEDARRIANPSLGYVRLAPSAGDSRQVTRSLTFGLTELLLLPVRKRLASGELERIESDVANSALSLATAVEIAWFEAVSAQQVAAMRSLVARAAEGSAKLAQRYFDAGNISALQLAQEQAAATEARIDAVTADTAALRARHALAGLVGLRAEQGWIIPTELPAPKKDAYAPETLTTLALSSRLDLKSAQQVVALREQALGASRRWRWLGGVEVGYEREREFDGARTRGPVASLALPIFNQGQGAIGRADAALVQARADLDATVLSVQNDVRLGWESLTVNRKIAERWRDDLVPNRETIVAQTQARVNFMLVGVFELLLAKQQSYDAYQAYLESVRDYWVARANLRGTVGGRLPDDGTVTEPTLGVQVVLPAEAVGMSDPVSSPRASAPDPHAGHRMPDQASMADPHAGHQTSGQAPMVNPHAGHQMSGMPMSDPPAREPVTERSPPAVEMPKPEPQAHDHQPAMAAPAESDPTAPAPMSPDEPLVEDPESDSHQPHSHGDRP</sequence>
<dbReference type="Proteomes" id="UP000241074">
    <property type="component" value="Chromosome"/>
</dbReference>
<dbReference type="EMBL" id="CP027860">
    <property type="protein sequence ID" value="AVP97203.1"/>
    <property type="molecule type" value="Genomic_DNA"/>
</dbReference>
<evidence type="ECO:0000256" key="1">
    <source>
        <dbReference type="SAM" id="MobiDB-lite"/>
    </source>
</evidence>
<feature type="compositionally biased region" description="Basic and acidic residues" evidence="1">
    <location>
        <begin position="590"/>
        <end position="602"/>
    </location>
</feature>
<evidence type="ECO:0008006" key="4">
    <source>
        <dbReference type="Google" id="ProtNLM"/>
    </source>
</evidence>
<protein>
    <recommendedName>
        <fullName evidence="4">TolC family protein</fullName>
    </recommendedName>
</protein>
<evidence type="ECO:0000313" key="3">
    <source>
        <dbReference type="Proteomes" id="UP000241074"/>
    </source>
</evidence>
<dbReference type="OrthoDB" id="237412at2"/>
<dbReference type="Gene3D" id="1.20.1600.10">
    <property type="entry name" value="Outer membrane efflux proteins (OEP)"/>
    <property type="match status" value="1"/>
</dbReference>
<dbReference type="InterPro" id="IPR010131">
    <property type="entry name" value="MdtP/NodT-like"/>
</dbReference>
<dbReference type="PROSITE" id="PS51257">
    <property type="entry name" value="PROKAR_LIPOPROTEIN"/>
    <property type="match status" value="1"/>
</dbReference>
<organism evidence="2 3">
    <name type="scientific">Ahniella affigens</name>
    <dbReference type="NCBI Taxonomy" id="2021234"/>
    <lineage>
        <taxon>Bacteria</taxon>
        <taxon>Pseudomonadati</taxon>
        <taxon>Pseudomonadota</taxon>
        <taxon>Gammaproteobacteria</taxon>
        <taxon>Lysobacterales</taxon>
        <taxon>Rhodanobacteraceae</taxon>
        <taxon>Ahniella</taxon>
    </lineage>
</organism>
<feature type="compositionally biased region" description="Basic and acidic residues" evidence="1">
    <location>
        <begin position="551"/>
        <end position="561"/>
    </location>
</feature>
<dbReference type="SUPFAM" id="SSF56954">
    <property type="entry name" value="Outer membrane efflux proteins (OEP)"/>
    <property type="match status" value="1"/>
</dbReference>
<dbReference type="PANTHER" id="PTHR30203">
    <property type="entry name" value="OUTER MEMBRANE CATION EFFLUX PROTEIN"/>
    <property type="match status" value="1"/>
</dbReference>
<dbReference type="PANTHER" id="PTHR30203:SF24">
    <property type="entry name" value="BLR4935 PROTEIN"/>
    <property type="match status" value="1"/>
</dbReference>
<dbReference type="AlphaFoldDB" id="A0A2P1PQS5"/>
<reference evidence="2 3" key="1">
    <citation type="submission" date="2018-03" db="EMBL/GenBank/DDBJ databases">
        <title>Ahniella affigens gen. nov., sp. nov., a gammaproteobacterium isolated from sandy soil near a stream.</title>
        <authorList>
            <person name="Ko Y."/>
            <person name="Kim J.-H."/>
        </authorList>
    </citation>
    <scope>NUCLEOTIDE SEQUENCE [LARGE SCALE GENOMIC DNA]</scope>
    <source>
        <strain evidence="2 3">D13</strain>
    </source>
</reference>
<accession>A0A2P1PQS5</accession>
<dbReference type="KEGG" id="xba:C7S18_08340"/>
<dbReference type="GO" id="GO:0015562">
    <property type="term" value="F:efflux transmembrane transporter activity"/>
    <property type="evidence" value="ECO:0007669"/>
    <property type="project" value="InterPro"/>
</dbReference>
<evidence type="ECO:0000313" key="2">
    <source>
        <dbReference type="EMBL" id="AVP97203.1"/>
    </source>
</evidence>
<reference evidence="2 3" key="2">
    <citation type="submission" date="2018-03" db="EMBL/GenBank/DDBJ databases">
        <authorList>
            <person name="Keele B.F."/>
        </authorList>
    </citation>
    <scope>NUCLEOTIDE SEQUENCE [LARGE SCALE GENOMIC DNA]</scope>
    <source>
        <strain evidence="2 3">D13</strain>
    </source>
</reference>
<proteinExistence type="predicted"/>
<gene>
    <name evidence="2" type="ORF">C7S18_08340</name>
</gene>
<name>A0A2P1PQS5_9GAMM</name>
<feature type="region of interest" description="Disordered" evidence="1">
    <location>
        <begin position="476"/>
        <end position="602"/>
    </location>
</feature>